<evidence type="ECO:0000259" key="1">
    <source>
        <dbReference type="SMART" id="SM00867"/>
    </source>
</evidence>
<accession>A0A3B0U025</accession>
<dbReference type="Gene3D" id="2.40.128.110">
    <property type="entry name" value="Lipid/polyisoprenoid-binding, YceI-like"/>
    <property type="match status" value="1"/>
</dbReference>
<sequence>MKITKLFIVVFTLIAFSFTVSNAQEKANYTADTSNSTINWKGYKPTGSHHGTINLESGELKMKNGKITGGSFIANMSTIKDAGGSTKLERHLKSDDFFDVAAFSTCKFEITGSEIIDGKTVLTGDMTIKGITKQLTFPVIVTEKADTVTLTSETFQVNRAEFNVKYKSKTFFNNLKEKFIKNEFDLQVAITAVKQP</sequence>
<protein>
    <recommendedName>
        <fullName evidence="1">Lipid/polyisoprenoid-binding YceI-like domain-containing protein</fullName>
    </recommendedName>
</protein>
<dbReference type="AlphaFoldDB" id="A0A3B0U025"/>
<dbReference type="SUPFAM" id="SSF101874">
    <property type="entry name" value="YceI-like"/>
    <property type="match status" value="1"/>
</dbReference>
<name>A0A3B0U025_9ZZZZ</name>
<dbReference type="EMBL" id="UOER01000100">
    <property type="protein sequence ID" value="VAW21703.1"/>
    <property type="molecule type" value="Genomic_DNA"/>
</dbReference>
<feature type="domain" description="Lipid/polyisoprenoid-binding YceI-like" evidence="1">
    <location>
        <begin position="28"/>
        <end position="193"/>
    </location>
</feature>
<dbReference type="PANTHER" id="PTHR34406:SF1">
    <property type="entry name" value="PROTEIN YCEI"/>
    <property type="match status" value="1"/>
</dbReference>
<dbReference type="PANTHER" id="PTHR34406">
    <property type="entry name" value="PROTEIN YCEI"/>
    <property type="match status" value="1"/>
</dbReference>
<proteinExistence type="predicted"/>
<dbReference type="Pfam" id="PF04264">
    <property type="entry name" value="YceI"/>
    <property type="match status" value="1"/>
</dbReference>
<reference evidence="2" key="1">
    <citation type="submission" date="2018-06" db="EMBL/GenBank/DDBJ databases">
        <authorList>
            <person name="Zhirakovskaya E."/>
        </authorList>
    </citation>
    <scope>NUCLEOTIDE SEQUENCE</scope>
</reference>
<evidence type="ECO:0000313" key="2">
    <source>
        <dbReference type="EMBL" id="VAW21703.1"/>
    </source>
</evidence>
<dbReference type="InterPro" id="IPR007372">
    <property type="entry name" value="Lipid/polyisoprenoid-bd_YceI"/>
</dbReference>
<dbReference type="InterPro" id="IPR036761">
    <property type="entry name" value="TTHA0802/YceI-like_sf"/>
</dbReference>
<organism evidence="2">
    <name type="scientific">hydrothermal vent metagenome</name>
    <dbReference type="NCBI Taxonomy" id="652676"/>
    <lineage>
        <taxon>unclassified sequences</taxon>
        <taxon>metagenomes</taxon>
        <taxon>ecological metagenomes</taxon>
    </lineage>
</organism>
<dbReference type="SMART" id="SM00867">
    <property type="entry name" value="YceI"/>
    <property type="match status" value="1"/>
</dbReference>
<gene>
    <name evidence="2" type="ORF">MNBD_BACTEROID04-1181</name>
</gene>